<dbReference type="AlphaFoldDB" id="A0A9J5YC87"/>
<feature type="region of interest" description="Disordered" evidence="1">
    <location>
        <begin position="34"/>
        <end position="65"/>
    </location>
</feature>
<sequence length="65" mass="7693">MGQHLNRKRNQVIPCLPLLHQTSQTSRVFLQKFLPHPNEQQRGSKTPRKRKGGRSPLLQKKRRKK</sequence>
<organism evidence="2 3">
    <name type="scientific">Solanum commersonii</name>
    <name type="common">Commerson's wild potato</name>
    <name type="synonym">Commerson's nightshade</name>
    <dbReference type="NCBI Taxonomy" id="4109"/>
    <lineage>
        <taxon>Eukaryota</taxon>
        <taxon>Viridiplantae</taxon>
        <taxon>Streptophyta</taxon>
        <taxon>Embryophyta</taxon>
        <taxon>Tracheophyta</taxon>
        <taxon>Spermatophyta</taxon>
        <taxon>Magnoliopsida</taxon>
        <taxon>eudicotyledons</taxon>
        <taxon>Gunneridae</taxon>
        <taxon>Pentapetalae</taxon>
        <taxon>asterids</taxon>
        <taxon>lamiids</taxon>
        <taxon>Solanales</taxon>
        <taxon>Solanaceae</taxon>
        <taxon>Solanoideae</taxon>
        <taxon>Solaneae</taxon>
        <taxon>Solanum</taxon>
    </lineage>
</organism>
<proteinExistence type="predicted"/>
<protein>
    <submittedName>
        <fullName evidence="2">Uncharacterized protein</fullName>
    </submittedName>
</protein>
<gene>
    <name evidence="2" type="ORF">H5410_038140</name>
</gene>
<evidence type="ECO:0000313" key="2">
    <source>
        <dbReference type="EMBL" id="KAG5596908.1"/>
    </source>
</evidence>
<reference evidence="2 3" key="1">
    <citation type="submission" date="2020-09" db="EMBL/GenBank/DDBJ databases">
        <title>De no assembly of potato wild relative species, Solanum commersonii.</title>
        <authorList>
            <person name="Cho K."/>
        </authorList>
    </citation>
    <scope>NUCLEOTIDE SEQUENCE [LARGE SCALE GENOMIC DNA]</scope>
    <source>
        <strain evidence="2">LZ3.2</strain>
        <tissue evidence="2">Leaf</tissue>
    </source>
</reference>
<keyword evidence="3" id="KW-1185">Reference proteome</keyword>
<dbReference type="EMBL" id="JACXVP010000007">
    <property type="protein sequence ID" value="KAG5596908.1"/>
    <property type="molecule type" value="Genomic_DNA"/>
</dbReference>
<accession>A0A9J5YC87</accession>
<name>A0A9J5YC87_SOLCO</name>
<comment type="caution">
    <text evidence="2">The sequence shown here is derived from an EMBL/GenBank/DDBJ whole genome shotgun (WGS) entry which is preliminary data.</text>
</comment>
<evidence type="ECO:0000313" key="3">
    <source>
        <dbReference type="Proteomes" id="UP000824120"/>
    </source>
</evidence>
<evidence type="ECO:0000256" key="1">
    <source>
        <dbReference type="SAM" id="MobiDB-lite"/>
    </source>
</evidence>
<dbReference type="Proteomes" id="UP000824120">
    <property type="component" value="Chromosome 7"/>
</dbReference>
<feature type="compositionally biased region" description="Basic residues" evidence="1">
    <location>
        <begin position="45"/>
        <end position="65"/>
    </location>
</feature>